<sequence>MTSIIALLVNTSITLHDDISVAHPSETGNTVAITITSAVVLAVVLIYLIQIKKVDDINMVIKDAEEFFAQIYDPTVLEIDWSVFLKNFTISILLNGSLMSYMTVSRLEFLSPRAERDFSLIFFYSIPNIILCVMMSVFFCGLSILEKYFCILNTSLRNIANDETFNPFVIVKHKPYQRMKRFCLLSDKIDTISGLHFKLCKLTRDFCDAFAMQFVVCNSFTVLLWIFKLFLDYLIIRSSIVKKRFFVVPFYIWISSLNIATSIVDLSAVAGVCSKIKTAYKETENLIHKMCNVPNADNRFIKSIEILSIQLTQTKIKLSPCGLYDIDHTLVFSIVSAAFSYLIILVQFDLGDLKAK</sequence>
<name>A0A9Q0RUR6_9DIPT</name>
<dbReference type="PANTHER" id="PTHR21143:SF121">
    <property type="entry name" value="GUSTATORY AND ODORANT RECEPTOR 21A"/>
    <property type="match status" value="1"/>
</dbReference>
<comment type="caution">
    <text evidence="9">The sequence shown here is derived from an EMBL/GenBank/DDBJ whole genome shotgun (WGS) entry which is preliminary data.</text>
</comment>
<feature type="transmembrane region" description="Helical" evidence="8">
    <location>
        <begin position="121"/>
        <end position="145"/>
    </location>
</feature>
<dbReference type="GO" id="GO:0050909">
    <property type="term" value="P:sensory perception of taste"/>
    <property type="evidence" value="ECO:0007669"/>
    <property type="project" value="InterPro"/>
</dbReference>
<feature type="transmembrane region" description="Helical" evidence="8">
    <location>
        <begin position="329"/>
        <end position="348"/>
    </location>
</feature>
<keyword evidence="10" id="KW-1185">Reference proteome</keyword>
<dbReference type="GO" id="GO:0043025">
    <property type="term" value="C:neuronal cell body"/>
    <property type="evidence" value="ECO:0007669"/>
    <property type="project" value="TreeGrafter"/>
</dbReference>
<dbReference type="GO" id="GO:0030424">
    <property type="term" value="C:axon"/>
    <property type="evidence" value="ECO:0007669"/>
    <property type="project" value="TreeGrafter"/>
</dbReference>
<keyword evidence="4 8" id="KW-1133">Transmembrane helix</keyword>
<evidence type="ECO:0000256" key="3">
    <source>
        <dbReference type="ARBA" id="ARBA00022692"/>
    </source>
</evidence>
<evidence type="ECO:0000256" key="4">
    <source>
        <dbReference type="ARBA" id="ARBA00022989"/>
    </source>
</evidence>
<evidence type="ECO:0000256" key="8">
    <source>
        <dbReference type="RuleBase" id="RU363108"/>
    </source>
</evidence>
<protein>
    <recommendedName>
        <fullName evidence="8">Gustatory receptor</fullName>
    </recommendedName>
</protein>
<evidence type="ECO:0000256" key="7">
    <source>
        <dbReference type="ARBA" id="ARBA00023224"/>
    </source>
</evidence>
<feature type="transmembrane region" description="Helical" evidence="8">
    <location>
        <begin position="83"/>
        <end position="101"/>
    </location>
</feature>
<evidence type="ECO:0000256" key="5">
    <source>
        <dbReference type="ARBA" id="ARBA00023136"/>
    </source>
</evidence>
<dbReference type="InterPro" id="IPR013604">
    <property type="entry name" value="7TM_chemorcpt"/>
</dbReference>
<evidence type="ECO:0000313" key="9">
    <source>
        <dbReference type="EMBL" id="KAJ6631762.1"/>
    </source>
</evidence>
<dbReference type="PANTHER" id="PTHR21143">
    <property type="entry name" value="INVERTEBRATE GUSTATORY RECEPTOR"/>
    <property type="match status" value="1"/>
</dbReference>
<dbReference type="GO" id="GO:0007165">
    <property type="term" value="P:signal transduction"/>
    <property type="evidence" value="ECO:0007669"/>
    <property type="project" value="UniProtKB-KW"/>
</dbReference>
<feature type="transmembrane region" description="Helical" evidence="8">
    <location>
        <begin position="209"/>
        <end position="230"/>
    </location>
</feature>
<keyword evidence="5 8" id="KW-0472">Membrane</keyword>
<comment type="caution">
    <text evidence="8">Lacks conserved residue(s) required for the propagation of feature annotation.</text>
</comment>
<dbReference type="Proteomes" id="UP001151699">
    <property type="component" value="Unassembled WGS sequence"/>
</dbReference>
<comment type="similarity">
    <text evidence="8">Belongs to the insect chemoreceptor superfamily. Gustatory receptor (GR) family.</text>
</comment>
<gene>
    <name evidence="9" type="primary">Gr94a_1</name>
    <name evidence="9" type="ORF">Bhyg_17001</name>
</gene>
<evidence type="ECO:0000313" key="10">
    <source>
        <dbReference type="Proteomes" id="UP001151699"/>
    </source>
</evidence>
<keyword evidence="2 8" id="KW-1003">Cell membrane</keyword>
<dbReference type="OrthoDB" id="6478931at2759"/>
<evidence type="ECO:0000256" key="1">
    <source>
        <dbReference type="ARBA" id="ARBA00004651"/>
    </source>
</evidence>
<feature type="transmembrane region" description="Helical" evidence="8">
    <location>
        <begin position="30"/>
        <end position="49"/>
    </location>
</feature>
<feature type="transmembrane region" description="Helical" evidence="8">
    <location>
        <begin position="250"/>
        <end position="273"/>
    </location>
</feature>
<keyword evidence="3 8" id="KW-0812">Transmembrane</keyword>
<evidence type="ECO:0000256" key="6">
    <source>
        <dbReference type="ARBA" id="ARBA00023170"/>
    </source>
</evidence>
<dbReference type="GO" id="GO:0030425">
    <property type="term" value="C:dendrite"/>
    <property type="evidence" value="ECO:0007669"/>
    <property type="project" value="TreeGrafter"/>
</dbReference>
<organism evidence="9 10">
    <name type="scientific">Pseudolycoriella hygida</name>
    <dbReference type="NCBI Taxonomy" id="35572"/>
    <lineage>
        <taxon>Eukaryota</taxon>
        <taxon>Metazoa</taxon>
        <taxon>Ecdysozoa</taxon>
        <taxon>Arthropoda</taxon>
        <taxon>Hexapoda</taxon>
        <taxon>Insecta</taxon>
        <taxon>Pterygota</taxon>
        <taxon>Neoptera</taxon>
        <taxon>Endopterygota</taxon>
        <taxon>Diptera</taxon>
        <taxon>Nematocera</taxon>
        <taxon>Sciaroidea</taxon>
        <taxon>Sciaridae</taxon>
        <taxon>Pseudolycoriella</taxon>
    </lineage>
</organism>
<dbReference type="Pfam" id="PF08395">
    <property type="entry name" value="7tm_7"/>
    <property type="match status" value="1"/>
</dbReference>
<keyword evidence="7 8" id="KW-0807">Transducer</keyword>
<evidence type="ECO:0000256" key="2">
    <source>
        <dbReference type="ARBA" id="ARBA00022475"/>
    </source>
</evidence>
<dbReference type="AlphaFoldDB" id="A0A9Q0RUR6"/>
<accession>A0A9Q0RUR6</accession>
<comment type="subcellular location">
    <subcellularLocation>
        <location evidence="1 8">Cell membrane</location>
        <topology evidence="1 8">Multi-pass membrane protein</topology>
    </subcellularLocation>
</comment>
<proteinExistence type="inferred from homology"/>
<comment type="function">
    <text evidence="8">Gustatory receptor which mediates acceptance or avoidance behavior, depending on its substrates.</text>
</comment>
<dbReference type="GO" id="GO:0005886">
    <property type="term" value="C:plasma membrane"/>
    <property type="evidence" value="ECO:0007669"/>
    <property type="project" value="UniProtKB-SubCell"/>
</dbReference>
<reference evidence="9" key="1">
    <citation type="submission" date="2022-07" db="EMBL/GenBank/DDBJ databases">
        <authorList>
            <person name="Trinca V."/>
            <person name="Uliana J.V.C."/>
            <person name="Torres T.T."/>
            <person name="Ward R.J."/>
            <person name="Monesi N."/>
        </authorList>
    </citation>
    <scope>NUCLEOTIDE SEQUENCE</scope>
    <source>
        <strain evidence="9">HSMRA1968</strain>
        <tissue evidence="9">Whole embryos</tissue>
    </source>
</reference>
<keyword evidence="6 8" id="KW-0675">Receptor</keyword>
<dbReference type="EMBL" id="WJQU01002650">
    <property type="protein sequence ID" value="KAJ6631762.1"/>
    <property type="molecule type" value="Genomic_DNA"/>
</dbReference>